<sequence>MTIGNPRLSEAEAHQELILMDSRVAGIIDESFFDRFRRRDLSHFDVLKEFGRLFDETRVCGGKIVHLGKIISNEILEFLESDPDAPSGLLLSTALKTMAESVPFLGPLLVPISVVVDDHGFGSLLAGTGFPEKLERQGRIFFVRFAHILNMSKGLLSSQENMSLNPVTFEEPSPFELDDSENPFDLDDPDTISETTAAVVKLLIKIALSAGNFSDPERQLIAGMLESLGESISQSQFEYLVQEASKESLEVILNGVAHQPVLFKERLLLSGMLLSAADKRVDTIEKKLLAQASQLLGISRERYSEIAKDALYLIKVRNAHLSGEAENVGEHSVKIAPPQRSLVAGPTPEILRSARTPETPSEVANHANPKDGKGLLQPSDTSSARTEHLPAVGSGPVQKVSSESKSPLSPKSAITWRCPACNMPQFREFDECPQCGIIVAKFKQILSRSQSICLPEEYVEVPPEPVEEEPVSDRDEPSESHSLANCPACNALLRTGSKFCHSCGNRIV</sequence>
<dbReference type="Gene3D" id="1.10.3680.10">
    <property type="entry name" value="TerB-like"/>
    <property type="match status" value="1"/>
</dbReference>
<reference evidence="2" key="1">
    <citation type="submission" date="2020-07" db="EMBL/GenBank/DDBJ databases">
        <title>Huge and variable diversity of episymbiotic CPR bacteria and DPANN archaea in groundwater ecosystems.</title>
        <authorList>
            <person name="He C.Y."/>
            <person name="Keren R."/>
            <person name="Whittaker M."/>
            <person name="Farag I.F."/>
            <person name="Doudna J."/>
            <person name="Cate J.H.D."/>
            <person name="Banfield J.F."/>
        </authorList>
    </citation>
    <scope>NUCLEOTIDE SEQUENCE</scope>
    <source>
        <strain evidence="2">NC_groundwater_1664_Pr3_B-0.1um_52_9</strain>
    </source>
</reference>
<feature type="compositionally biased region" description="Low complexity" evidence="1">
    <location>
        <begin position="401"/>
        <end position="411"/>
    </location>
</feature>
<dbReference type="InterPro" id="IPR029024">
    <property type="entry name" value="TerB-like"/>
</dbReference>
<dbReference type="SUPFAM" id="SSF158682">
    <property type="entry name" value="TerB-like"/>
    <property type="match status" value="1"/>
</dbReference>
<evidence type="ECO:0000256" key="1">
    <source>
        <dbReference type="SAM" id="MobiDB-lite"/>
    </source>
</evidence>
<evidence type="ECO:0008006" key="4">
    <source>
        <dbReference type="Google" id="ProtNLM"/>
    </source>
</evidence>
<gene>
    <name evidence="2" type="ORF">HY912_19705</name>
</gene>
<feature type="region of interest" description="Disordered" evidence="1">
    <location>
        <begin position="352"/>
        <end position="411"/>
    </location>
</feature>
<dbReference type="AlphaFoldDB" id="A0A9D6V6E4"/>
<evidence type="ECO:0000313" key="2">
    <source>
        <dbReference type="EMBL" id="MBI5251724.1"/>
    </source>
</evidence>
<proteinExistence type="predicted"/>
<protein>
    <recommendedName>
        <fullName evidence="4">Zinc-ribbon domain-containing protein</fullName>
    </recommendedName>
</protein>
<dbReference type="EMBL" id="JACRDE010000514">
    <property type="protein sequence ID" value="MBI5251724.1"/>
    <property type="molecule type" value="Genomic_DNA"/>
</dbReference>
<evidence type="ECO:0000313" key="3">
    <source>
        <dbReference type="Proteomes" id="UP000807825"/>
    </source>
</evidence>
<comment type="caution">
    <text evidence="2">The sequence shown here is derived from an EMBL/GenBank/DDBJ whole genome shotgun (WGS) entry which is preliminary data.</text>
</comment>
<name>A0A9D6V6E4_9BACT</name>
<dbReference type="Proteomes" id="UP000807825">
    <property type="component" value="Unassembled WGS sequence"/>
</dbReference>
<organism evidence="2 3">
    <name type="scientific">Desulfomonile tiedjei</name>
    <dbReference type="NCBI Taxonomy" id="2358"/>
    <lineage>
        <taxon>Bacteria</taxon>
        <taxon>Pseudomonadati</taxon>
        <taxon>Thermodesulfobacteriota</taxon>
        <taxon>Desulfomonilia</taxon>
        <taxon>Desulfomonilales</taxon>
        <taxon>Desulfomonilaceae</taxon>
        <taxon>Desulfomonile</taxon>
    </lineage>
</organism>
<accession>A0A9D6V6E4</accession>